<proteinExistence type="predicted"/>
<keyword evidence="1" id="KW-1133">Transmembrane helix</keyword>
<reference evidence="2" key="1">
    <citation type="submission" date="2022-08" db="EMBL/GenBank/DDBJ databases">
        <title>Genome analysis of Corynebacteriales strain.</title>
        <authorList>
            <person name="Lee S.D."/>
        </authorList>
    </citation>
    <scope>NUCLEOTIDE SEQUENCE</scope>
    <source>
        <strain evidence="2">D3-21</strain>
    </source>
</reference>
<dbReference type="RefSeq" id="WP_277829848.1">
    <property type="nucleotide sequence ID" value="NZ_JAAIVF010000001.1"/>
</dbReference>
<dbReference type="AlphaFoldDB" id="A0A9X4M1Z8"/>
<dbReference type="Proteomes" id="UP001152755">
    <property type="component" value="Unassembled WGS sequence"/>
</dbReference>
<feature type="transmembrane region" description="Helical" evidence="1">
    <location>
        <begin position="62"/>
        <end position="81"/>
    </location>
</feature>
<keyword evidence="3" id="KW-1185">Reference proteome</keyword>
<comment type="caution">
    <text evidence="2">The sequence shown here is derived from an EMBL/GenBank/DDBJ whole genome shotgun (WGS) entry which is preliminary data.</text>
</comment>
<evidence type="ECO:0000256" key="1">
    <source>
        <dbReference type="SAM" id="Phobius"/>
    </source>
</evidence>
<evidence type="ECO:0000313" key="3">
    <source>
        <dbReference type="Proteomes" id="UP001152755"/>
    </source>
</evidence>
<keyword evidence="1" id="KW-0472">Membrane</keyword>
<accession>A0A9X4M1Z8</accession>
<protein>
    <submittedName>
        <fullName evidence="2">Uncharacterized protein</fullName>
    </submittedName>
</protein>
<keyword evidence="1" id="KW-0812">Transmembrane</keyword>
<dbReference type="EMBL" id="JANRHA010000014">
    <property type="protein sequence ID" value="MDG3016560.1"/>
    <property type="molecule type" value="Genomic_DNA"/>
</dbReference>
<evidence type="ECO:0000313" key="2">
    <source>
        <dbReference type="EMBL" id="MDG3016560.1"/>
    </source>
</evidence>
<gene>
    <name evidence="2" type="ORF">NVS88_18550</name>
</gene>
<name>A0A9X4M1Z8_9ACTN</name>
<organism evidence="2 3">
    <name type="scientific">Speluncibacter jeojiensis</name>
    <dbReference type="NCBI Taxonomy" id="2710754"/>
    <lineage>
        <taxon>Bacteria</taxon>
        <taxon>Bacillati</taxon>
        <taxon>Actinomycetota</taxon>
        <taxon>Actinomycetes</taxon>
        <taxon>Mycobacteriales</taxon>
        <taxon>Speluncibacteraceae</taxon>
        <taxon>Speluncibacter</taxon>
    </lineage>
</organism>
<sequence>MNAALAGTGFTALRVVARGQHAQWRHTHVQPGIGPMLHLVMHMLMAGLTWHAVEHVTRSGHWVAGFVVLALAVVAVAAFVLRRNRIL</sequence>